<evidence type="ECO:0008006" key="3">
    <source>
        <dbReference type="Google" id="ProtNLM"/>
    </source>
</evidence>
<comment type="caution">
    <text evidence="1">The sequence shown here is derived from an EMBL/GenBank/DDBJ whole genome shotgun (WGS) entry which is preliminary data.</text>
</comment>
<sequence length="295" mass="32687">MEADDGDFQKIQSTSTHTVSSSNVSFFVYIAGALAADDPKLSLLDQNILADNISVSSAFNPDAFDETSDTVLLSSDSVLFYIHSATVSKTQPNAFRRLVGVPLTDSGCRDRIIKIDESSGVVMVMLHALYDRPCYPVPSFDLIVTTVDKMRMYEISPAVQLTPASNLYKLILSFAPVKPLEVYTLAGFHRLDGLAVEASTHLISHPLSAITDALAARIGTTYLLRLFQWRLHRTSEMKRIFLTPLFPHPPTHECSLEDQRSTSQLWAEASASFGHKDHTGLRLDLLLFLISQLSR</sequence>
<dbReference type="AlphaFoldDB" id="A0A8H5G2N2"/>
<protein>
    <recommendedName>
        <fullName evidence="3">BTB domain-containing protein</fullName>
    </recommendedName>
</protein>
<gene>
    <name evidence="1" type="ORF">D9756_006478</name>
</gene>
<accession>A0A8H5G2N2</accession>
<reference evidence="1 2" key="1">
    <citation type="journal article" date="2020" name="ISME J.">
        <title>Uncovering the hidden diversity of litter-decomposition mechanisms in mushroom-forming fungi.</title>
        <authorList>
            <person name="Floudas D."/>
            <person name="Bentzer J."/>
            <person name="Ahren D."/>
            <person name="Johansson T."/>
            <person name="Persson P."/>
            <person name="Tunlid A."/>
        </authorList>
    </citation>
    <scope>NUCLEOTIDE SEQUENCE [LARGE SCALE GENOMIC DNA]</scope>
    <source>
        <strain evidence="1 2">CBS 146.42</strain>
    </source>
</reference>
<proteinExistence type="predicted"/>
<organism evidence="1 2">
    <name type="scientific">Leucocoprinus leucothites</name>
    <dbReference type="NCBI Taxonomy" id="201217"/>
    <lineage>
        <taxon>Eukaryota</taxon>
        <taxon>Fungi</taxon>
        <taxon>Dikarya</taxon>
        <taxon>Basidiomycota</taxon>
        <taxon>Agaricomycotina</taxon>
        <taxon>Agaricomycetes</taxon>
        <taxon>Agaricomycetidae</taxon>
        <taxon>Agaricales</taxon>
        <taxon>Agaricineae</taxon>
        <taxon>Agaricaceae</taxon>
        <taxon>Leucocoprinus</taxon>
    </lineage>
</organism>
<name>A0A8H5G2N2_9AGAR</name>
<dbReference type="EMBL" id="JAACJO010000006">
    <property type="protein sequence ID" value="KAF5357121.1"/>
    <property type="molecule type" value="Genomic_DNA"/>
</dbReference>
<dbReference type="OrthoDB" id="3265815at2759"/>
<evidence type="ECO:0000313" key="2">
    <source>
        <dbReference type="Proteomes" id="UP000559027"/>
    </source>
</evidence>
<evidence type="ECO:0000313" key="1">
    <source>
        <dbReference type="EMBL" id="KAF5357121.1"/>
    </source>
</evidence>
<dbReference type="Proteomes" id="UP000559027">
    <property type="component" value="Unassembled WGS sequence"/>
</dbReference>
<keyword evidence="2" id="KW-1185">Reference proteome</keyword>